<keyword evidence="4" id="KW-1185">Reference proteome</keyword>
<feature type="compositionally biased region" description="Polar residues" evidence="1">
    <location>
        <begin position="374"/>
        <end position="383"/>
    </location>
</feature>
<reference evidence="3 4" key="1">
    <citation type="submission" date="2018-04" db="EMBL/GenBank/DDBJ databases">
        <authorList>
            <person name="Vogel A."/>
        </authorList>
    </citation>
    <scope>NUCLEOTIDE SEQUENCE [LARGE SCALE GENOMIC DNA]</scope>
</reference>
<proteinExistence type="predicted"/>
<dbReference type="InterPro" id="IPR007321">
    <property type="entry name" value="Transposase_28"/>
</dbReference>
<feature type="compositionally biased region" description="Low complexity" evidence="1">
    <location>
        <begin position="1"/>
        <end position="32"/>
    </location>
</feature>
<gene>
    <name evidence="3" type="ORF">CCAM_LOCUS6770</name>
</gene>
<dbReference type="OrthoDB" id="384458at2759"/>
<name>A0A484KM56_9ASTE</name>
<evidence type="ECO:0000313" key="3">
    <source>
        <dbReference type="EMBL" id="VFQ64994.1"/>
    </source>
</evidence>
<evidence type="ECO:0000313" key="4">
    <source>
        <dbReference type="Proteomes" id="UP000595140"/>
    </source>
</evidence>
<protein>
    <recommendedName>
        <fullName evidence="2">Transposase (putative) gypsy type domain-containing protein</fullName>
    </recommendedName>
</protein>
<evidence type="ECO:0000259" key="2">
    <source>
        <dbReference type="Pfam" id="PF04195"/>
    </source>
</evidence>
<feature type="compositionally biased region" description="Pro residues" evidence="1">
    <location>
        <begin position="33"/>
        <end position="48"/>
    </location>
</feature>
<dbReference type="PANTHER" id="PTHR31099:SF28">
    <property type="entry name" value="F5J5.12"/>
    <property type="match status" value="1"/>
</dbReference>
<feature type="domain" description="Transposase (putative) gypsy type" evidence="2">
    <location>
        <begin position="146"/>
        <end position="208"/>
    </location>
</feature>
<dbReference type="AlphaFoldDB" id="A0A484KM56"/>
<dbReference type="EMBL" id="OOIL02000450">
    <property type="protein sequence ID" value="VFQ64994.1"/>
    <property type="molecule type" value="Genomic_DNA"/>
</dbReference>
<feature type="compositionally biased region" description="Basic residues" evidence="1">
    <location>
        <begin position="423"/>
        <end position="441"/>
    </location>
</feature>
<feature type="compositionally biased region" description="Basic and acidic residues" evidence="1">
    <location>
        <begin position="442"/>
        <end position="452"/>
    </location>
</feature>
<feature type="region of interest" description="Disordered" evidence="1">
    <location>
        <begin position="1"/>
        <end position="55"/>
    </location>
</feature>
<sequence length="602" mass="66820">MSSSDSQDISASDAHASEESSSSSSSTGSSSPVPRPWSVPNPNIPEPRPVNQMPGQIFQERDAPVEDEPVPYDPENVSYEEWVDRLEAAGYSPLPSSYPSDIYPHVSKIAQNKARRNLPEGYVLEYDPNWPNIIEPHRDDRVGFHIVSLESGTVFPLRPLLVELCHCFKILPGQIAPNAHRFLNAFVNICIELKIDPSLRLFLYLFEVLPCKSGCDGYVYFKGRNGRQFISDLPQSNRQWKEKFVFIKFPTASPLAGIKWNDHILKSQYTEPASAPDLEESLEKLLQGDPFTGQMFHYGAWIWRIQPGGKGTPWAHEAAGHGVPSPGNTAEAGGPSHPGISHSFSFILTGQSSNTHKFLPVSVDMNFRAYNMPKTTGGSSSAAPKTGPGQPETVEIHDEEETPQTGGFDHSGKAPANPSPSKGKGKKRVKHAATTHPSSKKRREEPSPVRESMEELWVKMTLKLKEMGEVGPETLEKIAEGAKAETLQLKEENLKLMEDLELKEREFPGRAKQWVGENLEETARVITYTPEVTIEAFKLLYREEQGKEMITQIGSYGFMSGQKRDREATHAVLAERDPAFSAEAYGLAPIPDEEPEPPSPLE</sequence>
<dbReference type="Proteomes" id="UP000595140">
    <property type="component" value="Unassembled WGS sequence"/>
</dbReference>
<evidence type="ECO:0000256" key="1">
    <source>
        <dbReference type="SAM" id="MobiDB-lite"/>
    </source>
</evidence>
<feature type="region of interest" description="Disordered" evidence="1">
    <location>
        <begin position="312"/>
        <end position="338"/>
    </location>
</feature>
<dbReference type="PANTHER" id="PTHR31099">
    <property type="entry name" value="OS06G0165300 PROTEIN"/>
    <property type="match status" value="1"/>
</dbReference>
<dbReference type="Pfam" id="PF04195">
    <property type="entry name" value="Transposase_28"/>
    <property type="match status" value="1"/>
</dbReference>
<feature type="region of interest" description="Disordered" evidence="1">
    <location>
        <begin position="583"/>
        <end position="602"/>
    </location>
</feature>
<organism evidence="3 4">
    <name type="scientific">Cuscuta campestris</name>
    <dbReference type="NCBI Taxonomy" id="132261"/>
    <lineage>
        <taxon>Eukaryota</taxon>
        <taxon>Viridiplantae</taxon>
        <taxon>Streptophyta</taxon>
        <taxon>Embryophyta</taxon>
        <taxon>Tracheophyta</taxon>
        <taxon>Spermatophyta</taxon>
        <taxon>Magnoliopsida</taxon>
        <taxon>eudicotyledons</taxon>
        <taxon>Gunneridae</taxon>
        <taxon>Pentapetalae</taxon>
        <taxon>asterids</taxon>
        <taxon>lamiids</taxon>
        <taxon>Solanales</taxon>
        <taxon>Convolvulaceae</taxon>
        <taxon>Cuscuteae</taxon>
        <taxon>Cuscuta</taxon>
        <taxon>Cuscuta subgen. Grammica</taxon>
        <taxon>Cuscuta sect. Cleistogrammica</taxon>
    </lineage>
</organism>
<accession>A0A484KM56</accession>
<feature type="region of interest" description="Disordered" evidence="1">
    <location>
        <begin position="399"/>
        <end position="452"/>
    </location>
</feature>
<feature type="region of interest" description="Disordered" evidence="1">
    <location>
        <begin position="374"/>
        <end position="393"/>
    </location>
</feature>